<evidence type="ECO:0000313" key="1">
    <source>
        <dbReference type="EMBL" id="KGD64728.1"/>
    </source>
</evidence>
<dbReference type="Pfam" id="PF19582">
    <property type="entry name" value="AdeT1_2"/>
    <property type="match status" value="1"/>
</dbReference>
<dbReference type="Proteomes" id="UP000029444">
    <property type="component" value="Unassembled WGS sequence"/>
</dbReference>
<protein>
    <recommendedName>
        <fullName evidence="3">RND type efflux pump</fullName>
    </recommendedName>
</protein>
<dbReference type="InterPro" id="IPR038404">
    <property type="entry name" value="TRAP_DctP_sf"/>
</dbReference>
<dbReference type="eggNOG" id="COG0715">
    <property type="taxonomic scope" value="Bacteria"/>
</dbReference>
<dbReference type="STRING" id="1177154.Y5S_02094"/>
<gene>
    <name evidence="1" type="ORF">Y5S_02094</name>
</gene>
<dbReference type="AlphaFoldDB" id="A0A095TQS4"/>
<dbReference type="EMBL" id="ARXV01000007">
    <property type="protein sequence ID" value="KGD64728.1"/>
    <property type="molecule type" value="Genomic_DNA"/>
</dbReference>
<reference evidence="1 2" key="1">
    <citation type="submission" date="2012-09" db="EMBL/GenBank/DDBJ databases">
        <title>Genome Sequence of alkane-degrading Bacterium Alcanivorax sp. 19-m-6.</title>
        <authorList>
            <person name="Lai Q."/>
            <person name="Shao Z."/>
        </authorList>
    </citation>
    <scope>NUCLEOTIDE SEQUENCE [LARGE SCALE GENOMIC DNA]</scope>
    <source>
        <strain evidence="1 2">19-m-6</strain>
    </source>
</reference>
<dbReference type="RefSeq" id="WP_035232852.1">
    <property type="nucleotide sequence ID" value="NZ_ARXV01000007.1"/>
</dbReference>
<accession>A0A095TQS4</accession>
<evidence type="ECO:0000313" key="2">
    <source>
        <dbReference type="Proteomes" id="UP000029444"/>
    </source>
</evidence>
<dbReference type="InterPro" id="IPR045758">
    <property type="entry name" value="AdeT1/2"/>
</dbReference>
<name>A0A095TQS4_9GAMM</name>
<sequence>MKKITLILRQFILVTLLCFLAPRLMANTLCVFSLIGAQGDLWEQMQGYRVAAASWGETVSLKVFTDERVAAEDFKAGFCDGLMMTGIRARQFVPFTGSIDAIGGMDSYAALQTLIELLAHPKLAESQRHGAYETAGILPLGAAYLFINDRTINSVEKMAGHSMAVFDNDPAQSLMAEHIGVRPELSDISNFSSKFNNGVVDVIAAPAVAYRPLELYRGVGAKGIVVKMATAQLTMQLVLRHEHFSDDFMARSRRYFSDQFASAMKVVRAAEDELLFFYPPPDKDRERYTEMMNGARLFLIESGVYDKDMMGWMKKVRCKVDPVRAECGNGRPW</sequence>
<proteinExistence type="predicted"/>
<evidence type="ECO:0008006" key="3">
    <source>
        <dbReference type="Google" id="ProtNLM"/>
    </source>
</evidence>
<dbReference type="PATRIC" id="fig|1177154.3.peg.2131"/>
<organism evidence="1 2">
    <name type="scientific">Alcanivorax nanhaiticus</name>
    <dbReference type="NCBI Taxonomy" id="1177154"/>
    <lineage>
        <taxon>Bacteria</taxon>
        <taxon>Pseudomonadati</taxon>
        <taxon>Pseudomonadota</taxon>
        <taxon>Gammaproteobacteria</taxon>
        <taxon>Oceanospirillales</taxon>
        <taxon>Alcanivoracaceae</taxon>
        <taxon>Alcanivorax</taxon>
    </lineage>
</organism>
<comment type="caution">
    <text evidence="1">The sequence shown here is derived from an EMBL/GenBank/DDBJ whole genome shotgun (WGS) entry which is preliminary data.</text>
</comment>
<dbReference type="OrthoDB" id="6075208at2"/>
<keyword evidence="2" id="KW-1185">Reference proteome</keyword>
<dbReference type="Gene3D" id="3.40.190.170">
    <property type="entry name" value="Bacterial extracellular solute-binding protein, family 7"/>
    <property type="match status" value="1"/>
</dbReference>